<proteinExistence type="inferred from homology"/>
<dbReference type="GO" id="GO:0004521">
    <property type="term" value="F:RNA endonuclease activity"/>
    <property type="evidence" value="ECO:0007669"/>
    <property type="project" value="TreeGrafter"/>
</dbReference>
<sequence>MTATPIKFSTHANLRHRLVLATLTGTPLHITQIRSNSLTPGLTSSEFSLLRLLDSVTNGSFFEISVTGTTFLYRPGLITGNNGKPIRHTLPETCNRGVTYYLEVLALLAPFSKSSFSVTLDGGVITAATDEDMGVDTFRTAFLPLFGKFEIMRGIELRILKRSAGPHGAGEVQFVHGHQVRLPKTLHLQTPGRVKKIRGVAYAVGVSAGNNARMIEAARGVLNRFIPDVYVFSDVAKPQIVPLDYGKEGAAERAGGVMKGRAGGKTKKVGVGFGMSLVAETGTGCVYAADATARPAEPAEDVGKRVAWMLLEEIAMGGCVGRTGAMAVLSMMTMSTEGDVGRVVMGRDIIDEGFVSRLRDMKMIFGGAEVGMREATGGKDGDVVISVVGKGVGNVGRKLA</sequence>
<evidence type="ECO:0000313" key="8">
    <source>
        <dbReference type="Proteomes" id="UP000326924"/>
    </source>
</evidence>
<evidence type="ECO:0000259" key="5">
    <source>
        <dbReference type="Pfam" id="PF01137"/>
    </source>
</evidence>
<dbReference type="InterPro" id="IPR023797">
    <property type="entry name" value="RNA3'_phos_cyclase_dom"/>
</dbReference>
<dbReference type="InterPro" id="IPR013791">
    <property type="entry name" value="RNA3'-term_phos_cycl_insert"/>
</dbReference>
<dbReference type="PANTHER" id="PTHR11096:SF1">
    <property type="entry name" value="RNA 3'-TERMINAL PHOSPHATE CYCLASE-LIKE PROTEIN"/>
    <property type="match status" value="1"/>
</dbReference>
<comment type="similarity">
    <text evidence="2">Belongs to the RNA 3'-terminal cyclase family. Type 2 subfamily.</text>
</comment>
<organism evidence="7 8">
    <name type="scientific">Sphaerosporella brunnea</name>
    <dbReference type="NCBI Taxonomy" id="1250544"/>
    <lineage>
        <taxon>Eukaryota</taxon>
        <taxon>Fungi</taxon>
        <taxon>Dikarya</taxon>
        <taxon>Ascomycota</taxon>
        <taxon>Pezizomycotina</taxon>
        <taxon>Pezizomycetes</taxon>
        <taxon>Pezizales</taxon>
        <taxon>Pyronemataceae</taxon>
        <taxon>Sphaerosporella</taxon>
    </lineage>
</organism>
<dbReference type="InParanoid" id="A0A5J5EIY2"/>
<gene>
    <name evidence="7" type="ORF">FN846DRAFT_785455</name>
</gene>
<dbReference type="SUPFAM" id="SSF55205">
    <property type="entry name" value="EPT/RTPC-like"/>
    <property type="match status" value="1"/>
</dbReference>
<dbReference type="AlphaFoldDB" id="A0A5J5EIY2"/>
<reference evidence="7 8" key="1">
    <citation type="submission" date="2019-09" db="EMBL/GenBank/DDBJ databases">
        <title>Draft genome of the ectomycorrhizal ascomycete Sphaerosporella brunnea.</title>
        <authorList>
            <consortium name="DOE Joint Genome Institute"/>
            <person name="Benucci G.M."/>
            <person name="Marozzi G."/>
            <person name="Antonielli L."/>
            <person name="Sanchez S."/>
            <person name="Marco P."/>
            <person name="Wang X."/>
            <person name="Falini L.B."/>
            <person name="Barry K."/>
            <person name="Haridas S."/>
            <person name="Lipzen A."/>
            <person name="Labutti K."/>
            <person name="Grigoriev I.V."/>
            <person name="Murat C."/>
            <person name="Martin F."/>
            <person name="Albertini E."/>
            <person name="Donnini D."/>
            <person name="Bonito G."/>
        </authorList>
    </citation>
    <scope>NUCLEOTIDE SEQUENCE [LARGE SCALE GENOMIC DNA]</scope>
    <source>
        <strain evidence="7 8">Sb_GMNB300</strain>
    </source>
</reference>
<evidence type="ECO:0000259" key="6">
    <source>
        <dbReference type="Pfam" id="PF05189"/>
    </source>
</evidence>
<dbReference type="PANTHER" id="PTHR11096">
    <property type="entry name" value="RNA 3' TERMINAL PHOSPHATE CYCLASE"/>
    <property type="match status" value="1"/>
</dbReference>
<evidence type="ECO:0000256" key="3">
    <source>
        <dbReference type="ARBA" id="ARBA00022517"/>
    </source>
</evidence>
<dbReference type="GO" id="GO:0000479">
    <property type="term" value="P:endonucleolytic cleavage of tricistronic rRNA transcript (SSU-rRNA, 5.8S rRNA, LSU-rRNA)"/>
    <property type="evidence" value="ECO:0007669"/>
    <property type="project" value="TreeGrafter"/>
</dbReference>
<evidence type="ECO:0000256" key="2">
    <source>
        <dbReference type="ARBA" id="ARBA00007089"/>
    </source>
</evidence>
<dbReference type="InterPro" id="IPR013792">
    <property type="entry name" value="RNA3'P_cycl/enolpyr_Trfase_a/b"/>
</dbReference>
<protein>
    <submittedName>
        <fullName evidence="7">RNA 3'-terminal phosphate cyclase family protein</fullName>
    </submittedName>
</protein>
<evidence type="ECO:0000256" key="1">
    <source>
        <dbReference type="ARBA" id="ARBA00004604"/>
    </source>
</evidence>
<dbReference type="InterPro" id="IPR036553">
    <property type="entry name" value="RPTC_insert"/>
</dbReference>
<dbReference type="EMBL" id="VXIS01000287">
    <property type="protein sequence ID" value="KAA8895113.1"/>
    <property type="molecule type" value="Genomic_DNA"/>
</dbReference>
<dbReference type="Proteomes" id="UP000326924">
    <property type="component" value="Unassembled WGS sequence"/>
</dbReference>
<keyword evidence="4" id="KW-0539">Nucleus</keyword>
<dbReference type="Pfam" id="PF01137">
    <property type="entry name" value="RTC"/>
    <property type="match status" value="1"/>
</dbReference>
<dbReference type="Gene3D" id="3.65.10.20">
    <property type="entry name" value="RNA 3'-terminal phosphate cyclase domain"/>
    <property type="match status" value="1"/>
</dbReference>
<dbReference type="InterPro" id="IPR000228">
    <property type="entry name" value="RNA3'_term_phos_cyc"/>
</dbReference>
<evidence type="ECO:0000313" key="7">
    <source>
        <dbReference type="EMBL" id="KAA8895113.1"/>
    </source>
</evidence>
<dbReference type="GO" id="GO:0005730">
    <property type="term" value="C:nucleolus"/>
    <property type="evidence" value="ECO:0007669"/>
    <property type="project" value="UniProtKB-SubCell"/>
</dbReference>
<dbReference type="NCBIfam" id="TIGR03400">
    <property type="entry name" value="18S_RNA_Rcl1p"/>
    <property type="match status" value="1"/>
</dbReference>
<keyword evidence="8" id="KW-1185">Reference proteome</keyword>
<dbReference type="FunCoup" id="A0A5J5EIY2">
    <property type="interactions" value="813"/>
</dbReference>
<name>A0A5J5EIY2_9PEZI</name>
<dbReference type="InterPro" id="IPR037136">
    <property type="entry name" value="RNA3'_phos_cyclase_dom_sf"/>
</dbReference>
<comment type="caution">
    <text evidence="7">The sequence shown here is derived from an EMBL/GenBank/DDBJ whole genome shotgun (WGS) entry which is preliminary data.</text>
</comment>
<keyword evidence="3" id="KW-0690">Ribosome biogenesis</keyword>
<accession>A0A5J5EIY2</accession>
<evidence type="ECO:0000256" key="4">
    <source>
        <dbReference type="ARBA" id="ARBA00023242"/>
    </source>
</evidence>
<dbReference type="Pfam" id="PF05189">
    <property type="entry name" value="RTC_insert"/>
    <property type="match status" value="1"/>
</dbReference>
<comment type="subcellular location">
    <subcellularLocation>
        <location evidence="1">Nucleus</location>
        <location evidence="1">Nucleolus</location>
    </subcellularLocation>
</comment>
<dbReference type="Gene3D" id="3.30.360.20">
    <property type="entry name" value="RNA 3'-terminal phosphate cyclase, insert domain"/>
    <property type="match status" value="1"/>
</dbReference>
<dbReference type="OrthoDB" id="1911237at2759"/>
<feature type="domain" description="RNA 3'-terminal phosphate cyclase" evidence="5">
    <location>
        <begin position="8"/>
        <end position="341"/>
    </location>
</feature>
<dbReference type="InterPro" id="IPR016443">
    <property type="entry name" value="RNA3'_term_phos_cyc_type_2"/>
</dbReference>
<feature type="domain" description="RNA 3'-terminal phosphate cyclase insert" evidence="6">
    <location>
        <begin position="190"/>
        <end position="315"/>
    </location>
</feature>